<dbReference type="EMBL" id="QTJU01000009">
    <property type="protein sequence ID" value="RFM26515.1"/>
    <property type="molecule type" value="Genomic_DNA"/>
</dbReference>
<keyword evidence="3" id="KW-1003">Cell membrane</keyword>
<dbReference type="PANTHER" id="PTHR33452">
    <property type="entry name" value="OXIDOREDUCTASE CATD-RELATED"/>
    <property type="match status" value="1"/>
</dbReference>
<comment type="subcellular location">
    <subcellularLocation>
        <location evidence="1">Cell membrane</location>
        <topology evidence="1">Multi-pass membrane protein</topology>
    </subcellularLocation>
</comment>
<evidence type="ECO:0000256" key="7">
    <source>
        <dbReference type="SAM" id="Phobius"/>
    </source>
</evidence>
<comment type="caution">
    <text evidence="8">The sequence shown here is derived from an EMBL/GenBank/DDBJ whole genome shotgun (WGS) entry which is preliminary data.</text>
</comment>
<evidence type="ECO:0000256" key="6">
    <source>
        <dbReference type="ARBA" id="ARBA00023136"/>
    </source>
</evidence>
<protein>
    <submittedName>
        <fullName evidence="8">DoxX family protein</fullName>
    </submittedName>
</protein>
<evidence type="ECO:0000256" key="3">
    <source>
        <dbReference type="ARBA" id="ARBA00022475"/>
    </source>
</evidence>
<dbReference type="InterPro" id="IPR032808">
    <property type="entry name" value="DoxX"/>
</dbReference>
<keyword evidence="6 7" id="KW-0472">Membrane</keyword>
<dbReference type="Pfam" id="PF07681">
    <property type="entry name" value="DoxX"/>
    <property type="match status" value="1"/>
</dbReference>
<evidence type="ECO:0000313" key="9">
    <source>
        <dbReference type="Proteomes" id="UP000261284"/>
    </source>
</evidence>
<evidence type="ECO:0000256" key="1">
    <source>
        <dbReference type="ARBA" id="ARBA00004651"/>
    </source>
</evidence>
<keyword evidence="9" id="KW-1185">Reference proteome</keyword>
<keyword evidence="5 7" id="KW-1133">Transmembrane helix</keyword>
<reference evidence="8 9" key="1">
    <citation type="submission" date="2018-08" db="EMBL/GenBank/DDBJ databases">
        <title>Chitinophagaceae sp. K23C18032701, a novel bacterium isolated from forest soil.</title>
        <authorList>
            <person name="Wang C."/>
        </authorList>
    </citation>
    <scope>NUCLEOTIDE SEQUENCE [LARGE SCALE GENOMIC DNA]</scope>
    <source>
        <strain evidence="8 9">K23C18032701</strain>
    </source>
</reference>
<evidence type="ECO:0000256" key="5">
    <source>
        <dbReference type="ARBA" id="ARBA00022989"/>
    </source>
</evidence>
<evidence type="ECO:0000256" key="4">
    <source>
        <dbReference type="ARBA" id="ARBA00022692"/>
    </source>
</evidence>
<sequence length="153" mass="16876">MPVLQNIRAHSLHQPRWLTLLRIALGALLFIKGIAFISDSSRLETLLQGTRLAHANTALLSGVITWAHLLGGFFILIGLMTRIMSILQIPILLGAIFIVNLPHFTMNNGSELALAVITLVLLVVFVIEGSGRISADEYFRTYYKAGLNNNIQL</sequence>
<dbReference type="PANTHER" id="PTHR33452:SF1">
    <property type="entry name" value="INNER MEMBRANE PROTEIN YPHA-RELATED"/>
    <property type="match status" value="1"/>
</dbReference>
<dbReference type="GO" id="GO:0005886">
    <property type="term" value="C:plasma membrane"/>
    <property type="evidence" value="ECO:0007669"/>
    <property type="project" value="UniProtKB-SubCell"/>
</dbReference>
<feature type="transmembrane region" description="Helical" evidence="7">
    <location>
        <begin position="58"/>
        <end position="79"/>
    </location>
</feature>
<gene>
    <name evidence="8" type="ORF">DXN05_20055</name>
</gene>
<dbReference type="Proteomes" id="UP000261284">
    <property type="component" value="Unassembled WGS sequence"/>
</dbReference>
<evidence type="ECO:0000313" key="8">
    <source>
        <dbReference type="EMBL" id="RFM26515.1"/>
    </source>
</evidence>
<comment type="similarity">
    <text evidence="2">Belongs to the DoxX family.</text>
</comment>
<proteinExistence type="inferred from homology"/>
<dbReference type="OrthoDB" id="680764at2"/>
<feature type="transmembrane region" description="Helical" evidence="7">
    <location>
        <begin position="86"/>
        <end position="106"/>
    </location>
</feature>
<keyword evidence="4 7" id="KW-0812">Transmembrane</keyword>
<feature type="transmembrane region" description="Helical" evidence="7">
    <location>
        <begin position="20"/>
        <end position="38"/>
    </location>
</feature>
<feature type="transmembrane region" description="Helical" evidence="7">
    <location>
        <begin position="112"/>
        <end position="131"/>
    </location>
</feature>
<dbReference type="AlphaFoldDB" id="A0A3E1NEV2"/>
<dbReference type="InterPro" id="IPR051907">
    <property type="entry name" value="DoxX-like_oxidoreductase"/>
</dbReference>
<evidence type="ECO:0000256" key="2">
    <source>
        <dbReference type="ARBA" id="ARBA00006679"/>
    </source>
</evidence>
<dbReference type="RefSeq" id="WP_116849069.1">
    <property type="nucleotide sequence ID" value="NZ_QTJU01000009.1"/>
</dbReference>
<name>A0A3E1NEV2_9BACT</name>
<accession>A0A3E1NEV2</accession>
<organism evidence="8 9">
    <name type="scientific">Deminuibacter soli</name>
    <dbReference type="NCBI Taxonomy" id="2291815"/>
    <lineage>
        <taxon>Bacteria</taxon>
        <taxon>Pseudomonadati</taxon>
        <taxon>Bacteroidota</taxon>
        <taxon>Chitinophagia</taxon>
        <taxon>Chitinophagales</taxon>
        <taxon>Chitinophagaceae</taxon>
        <taxon>Deminuibacter</taxon>
    </lineage>
</organism>